<proteinExistence type="predicted"/>
<dbReference type="EMBL" id="MU006711">
    <property type="protein sequence ID" value="KAF2628984.1"/>
    <property type="molecule type" value="Genomic_DNA"/>
</dbReference>
<protein>
    <submittedName>
        <fullName evidence="1">Uncharacterized protein</fullName>
    </submittedName>
</protein>
<evidence type="ECO:0000313" key="1">
    <source>
        <dbReference type="EMBL" id="KAF2628984.1"/>
    </source>
</evidence>
<sequence>MDTLPRELLDVVLEQLAAYSFPESARFSVLDDASRQGILTARLVGRCFRDSKTLNELFVAVLEETPFTWYRNQMPTLVEVSRSKMASRMTTLSLCGMNLQPWQHDASSDLQSDRPVIAPLPKDLSTVLRRFVHVKHLRYYPISPKCFHKIWPGGVCGLDDGPAPKWGYPPDDVGVHSWLCRQQEPTWICGNTMTDVVEAGLALDSVTFPLFGNRSSYCGVEVAAAYFPPALKRLTISLTDRFHDVALFEPWLRTLESLTFLEIAISRNPESLRPWNSFASCRRLTDTNAPSANYQLSRLEEFRLMSDNQNCFSESDLLVGLDLFPNLRKLGLAHILIKSQLNNAASWNSFVKRLIPRGLERLWLLDPRDVWTDGIQGEPGHYVMEKYWGDDSFRAAAHDVRLVDTKSLWVENQEPPKRRNFDYPGFAIFHQG</sequence>
<keyword evidence="2" id="KW-1185">Reference proteome</keyword>
<reference evidence="1" key="1">
    <citation type="journal article" date="2020" name="Stud. Mycol.">
        <title>101 Dothideomycetes genomes: a test case for predicting lifestyles and emergence of pathogens.</title>
        <authorList>
            <person name="Haridas S."/>
            <person name="Albert R."/>
            <person name="Binder M."/>
            <person name="Bloem J."/>
            <person name="Labutti K."/>
            <person name="Salamov A."/>
            <person name="Andreopoulos B."/>
            <person name="Baker S."/>
            <person name="Barry K."/>
            <person name="Bills G."/>
            <person name="Bluhm B."/>
            <person name="Cannon C."/>
            <person name="Castanera R."/>
            <person name="Culley D."/>
            <person name="Daum C."/>
            <person name="Ezra D."/>
            <person name="Gonzalez J."/>
            <person name="Henrissat B."/>
            <person name="Kuo A."/>
            <person name="Liang C."/>
            <person name="Lipzen A."/>
            <person name="Lutzoni F."/>
            <person name="Magnuson J."/>
            <person name="Mondo S."/>
            <person name="Nolan M."/>
            <person name="Ohm R."/>
            <person name="Pangilinan J."/>
            <person name="Park H.-J."/>
            <person name="Ramirez L."/>
            <person name="Alfaro M."/>
            <person name="Sun H."/>
            <person name="Tritt A."/>
            <person name="Yoshinaga Y."/>
            <person name="Zwiers L.-H."/>
            <person name="Turgeon B."/>
            <person name="Goodwin S."/>
            <person name="Spatafora J."/>
            <person name="Crous P."/>
            <person name="Grigoriev I."/>
        </authorList>
    </citation>
    <scope>NUCLEOTIDE SEQUENCE</scope>
    <source>
        <strain evidence="1">CBS 525.71</strain>
    </source>
</reference>
<dbReference type="Proteomes" id="UP000799754">
    <property type="component" value="Unassembled WGS sequence"/>
</dbReference>
<name>A0ACB6S4L5_9PLEO</name>
<gene>
    <name evidence="1" type="ORF">BU25DRAFT_25050</name>
</gene>
<comment type="caution">
    <text evidence="1">The sequence shown here is derived from an EMBL/GenBank/DDBJ whole genome shotgun (WGS) entry which is preliminary data.</text>
</comment>
<evidence type="ECO:0000313" key="2">
    <source>
        <dbReference type="Proteomes" id="UP000799754"/>
    </source>
</evidence>
<accession>A0ACB6S4L5</accession>
<organism evidence="1 2">
    <name type="scientific">Macroventuria anomochaeta</name>
    <dbReference type="NCBI Taxonomy" id="301207"/>
    <lineage>
        <taxon>Eukaryota</taxon>
        <taxon>Fungi</taxon>
        <taxon>Dikarya</taxon>
        <taxon>Ascomycota</taxon>
        <taxon>Pezizomycotina</taxon>
        <taxon>Dothideomycetes</taxon>
        <taxon>Pleosporomycetidae</taxon>
        <taxon>Pleosporales</taxon>
        <taxon>Pleosporineae</taxon>
        <taxon>Didymellaceae</taxon>
        <taxon>Macroventuria</taxon>
    </lineage>
</organism>